<reference evidence="8" key="1">
    <citation type="journal article" date="2022" name="Front. Genet.">
        <title>Chromosome-Scale Assembly of the Dendrobium nobile Genome Provides Insights Into the Molecular Mechanism of the Biosynthesis of the Medicinal Active Ingredient of Dendrobium.</title>
        <authorList>
            <person name="Xu Q."/>
            <person name="Niu S.-C."/>
            <person name="Li K.-L."/>
            <person name="Zheng P.-J."/>
            <person name="Zhang X.-J."/>
            <person name="Jia Y."/>
            <person name="Liu Y."/>
            <person name="Niu Y.-X."/>
            <person name="Yu L.-H."/>
            <person name="Chen D.-F."/>
            <person name="Zhang G.-Q."/>
        </authorList>
    </citation>
    <scope>NUCLEOTIDE SEQUENCE</scope>
    <source>
        <tissue evidence="8">Leaf</tissue>
    </source>
</reference>
<proteinExistence type="inferred from homology"/>
<dbReference type="AlphaFoldDB" id="A0A8T3AGE9"/>
<keyword evidence="6" id="KW-0539">Nucleus</keyword>
<dbReference type="GO" id="GO:0005634">
    <property type="term" value="C:nucleus"/>
    <property type="evidence" value="ECO:0007669"/>
    <property type="project" value="UniProtKB-SubCell"/>
</dbReference>
<evidence type="ECO:0000256" key="2">
    <source>
        <dbReference type="ARBA" id="ARBA00005510"/>
    </source>
</evidence>
<dbReference type="GO" id="GO:0046983">
    <property type="term" value="F:protein dimerization activity"/>
    <property type="evidence" value="ECO:0007669"/>
    <property type="project" value="InterPro"/>
</dbReference>
<comment type="caution">
    <text evidence="8">The sequence shown here is derived from an EMBL/GenBank/DDBJ whole genome shotgun (WGS) entry which is preliminary data.</text>
</comment>
<sequence length="275" mass="31334">MALEAVVFPKDPFTYSSCKEFSFLSNSELDRWNFEFEFALQENSMWSVLPPSSELVAADGDNFNEQNLAAAAAIGGSISKKKRRRLKRCKNKEEAESQRMTHIAVERNRRRQMNDYLSVLRSIMPASYVHKSDQASIIGGAISYVKELEYLLQTLEAQKKISHPLPFLSSQDRSTNKMEEMEAMDAAADIEVTMVESHANLKVLSKKQPRQLMKMVIGLQNLSLTTLHLNLTTINEMVLYSFSLKIEEDCQLVSVDEVAKAVYQMMERIQEETGF</sequence>
<keyword evidence="5" id="KW-0804">Transcription</keyword>
<name>A0A8T3AGE9_DENNO</name>
<comment type="similarity">
    <text evidence="2">Belongs to the bHLH protein family.</text>
</comment>
<evidence type="ECO:0000256" key="1">
    <source>
        <dbReference type="ARBA" id="ARBA00004123"/>
    </source>
</evidence>
<dbReference type="Proteomes" id="UP000829196">
    <property type="component" value="Unassembled WGS sequence"/>
</dbReference>
<keyword evidence="4" id="KW-0238">DNA-binding</keyword>
<dbReference type="PANTHER" id="PTHR11969">
    <property type="entry name" value="MAX DIMERIZATION, MAD"/>
    <property type="match status" value="1"/>
</dbReference>
<dbReference type="SMART" id="SM00353">
    <property type="entry name" value="HLH"/>
    <property type="match status" value="1"/>
</dbReference>
<feature type="domain" description="BHLH" evidence="7">
    <location>
        <begin position="97"/>
        <end position="148"/>
    </location>
</feature>
<dbReference type="EMBL" id="JAGYWB010000017">
    <property type="protein sequence ID" value="KAI0495299.1"/>
    <property type="molecule type" value="Genomic_DNA"/>
</dbReference>
<evidence type="ECO:0000256" key="4">
    <source>
        <dbReference type="ARBA" id="ARBA00023125"/>
    </source>
</evidence>
<organism evidence="8 9">
    <name type="scientific">Dendrobium nobile</name>
    <name type="common">Orchid</name>
    <dbReference type="NCBI Taxonomy" id="94219"/>
    <lineage>
        <taxon>Eukaryota</taxon>
        <taxon>Viridiplantae</taxon>
        <taxon>Streptophyta</taxon>
        <taxon>Embryophyta</taxon>
        <taxon>Tracheophyta</taxon>
        <taxon>Spermatophyta</taxon>
        <taxon>Magnoliopsida</taxon>
        <taxon>Liliopsida</taxon>
        <taxon>Asparagales</taxon>
        <taxon>Orchidaceae</taxon>
        <taxon>Epidendroideae</taxon>
        <taxon>Malaxideae</taxon>
        <taxon>Dendrobiinae</taxon>
        <taxon>Dendrobium</taxon>
    </lineage>
</organism>
<dbReference type="InterPro" id="IPR011598">
    <property type="entry name" value="bHLH_dom"/>
</dbReference>
<protein>
    <recommendedName>
        <fullName evidence="7">BHLH domain-containing protein</fullName>
    </recommendedName>
</protein>
<dbReference type="PANTHER" id="PTHR11969:SF54">
    <property type="entry name" value="MAD-LIKE PROTEIN 1"/>
    <property type="match status" value="1"/>
</dbReference>
<comment type="subcellular location">
    <subcellularLocation>
        <location evidence="1">Nucleus</location>
    </subcellularLocation>
</comment>
<keyword evidence="3" id="KW-0805">Transcription regulation</keyword>
<evidence type="ECO:0000256" key="5">
    <source>
        <dbReference type="ARBA" id="ARBA00023163"/>
    </source>
</evidence>
<dbReference type="InterPro" id="IPR036638">
    <property type="entry name" value="HLH_DNA-bd_sf"/>
</dbReference>
<evidence type="ECO:0000313" key="8">
    <source>
        <dbReference type="EMBL" id="KAI0495299.1"/>
    </source>
</evidence>
<dbReference type="SMR" id="A0A8T3AGE9"/>
<dbReference type="GO" id="GO:0000978">
    <property type="term" value="F:RNA polymerase II cis-regulatory region sequence-specific DNA binding"/>
    <property type="evidence" value="ECO:0007669"/>
    <property type="project" value="TreeGrafter"/>
</dbReference>
<dbReference type="Gene3D" id="4.10.280.10">
    <property type="entry name" value="Helix-loop-helix DNA-binding domain"/>
    <property type="match status" value="1"/>
</dbReference>
<dbReference type="Pfam" id="PF00010">
    <property type="entry name" value="HLH"/>
    <property type="match status" value="1"/>
</dbReference>
<evidence type="ECO:0000259" key="7">
    <source>
        <dbReference type="PROSITE" id="PS50888"/>
    </source>
</evidence>
<dbReference type="PROSITE" id="PS50888">
    <property type="entry name" value="BHLH"/>
    <property type="match status" value="1"/>
</dbReference>
<evidence type="ECO:0000313" key="9">
    <source>
        <dbReference type="Proteomes" id="UP000829196"/>
    </source>
</evidence>
<gene>
    <name evidence="8" type="ORF">KFK09_025449</name>
</gene>
<evidence type="ECO:0000256" key="6">
    <source>
        <dbReference type="ARBA" id="ARBA00023242"/>
    </source>
</evidence>
<dbReference type="SUPFAM" id="SSF47459">
    <property type="entry name" value="HLH, helix-loop-helix DNA-binding domain"/>
    <property type="match status" value="1"/>
</dbReference>
<accession>A0A8T3AGE9</accession>
<evidence type="ECO:0000256" key="3">
    <source>
        <dbReference type="ARBA" id="ARBA00023015"/>
    </source>
</evidence>
<keyword evidence="9" id="KW-1185">Reference proteome</keyword>
<dbReference type="OrthoDB" id="684567at2759"/>
<dbReference type="GO" id="GO:0000981">
    <property type="term" value="F:DNA-binding transcription factor activity, RNA polymerase II-specific"/>
    <property type="evidence" value="ECO:0007669"/>
    <property type="project" value="TreeGrafter"/>
</dbReference>